<evidence type="ECO:0000313" key="3">
    <source>
        <dbReference type="Proteomes" id="UP000078559"/>
    </source>
</evidence>
<evidence type="ECO:0000313" key="2">
    <source>
        <dbReference type="EMBL" id="KUI70849.1"/>
    </source>
</evidence>
<name>A0A194W310_CYTMA</name>
<reference evidence="2" key="1">
    <citation type="submission" date="2014-12" db="EMBL/GenBank/DDBJ databases">
        <title>Genome Sequence of Valsa Canker Pathogens Uncovers a Specific Adaption of Colonization on Woody Bark.</title>
        <authorList>
            <person name="Yin Z."/>
            <person name="Liu H."/>
            <person name="Gao X."/>
            <person name="Li Z."/>
            <person name="Song N."/>
            <person name="Ke X."/>
            <person name="Dai Q."/>
            <person name="Wu Y."/>
            <person name="Sun Y."/>
            <person name="Xu J.-R."/>
            <person name="Kang Z.K."/>
            <person name="Wang L."/>
            <person name="Huang L."/>
        </authorList>
    </citation>
    <scope>NUCLEOTIDE SEQUENCE [LARGE SCALE GENOMIC DNA]</scope>
    <source>
        <strain evidence="2">03-8</strain>
    </source>
</reference>
<evidence type="ECO:0000256" key="1">
    <source>
        <dbReference type="SAM" id="SignalP"/>
    </source>
</evidence>
<sequence length="223" mass="23959">MLLAMKFWAALHLIVAVAASETLIAYRVIGPELAKLYEQNGNTVVMDPASGSSDQLGPGVYTSPKAGDWYPTQGKYVCALYADTTQWNLANKAWVPEKVTANFETPSGDDQGCIPAWWMGKGPEFGRSKYLTQVGGAGFTTDNTILLSQIDMGSQPRTKLQMLIPKGLVGGKNTLGIRTECVKFDASAGNNGADSFASINKGEIDWSSWLNVKGTVQSAEPET</sequence>
<keyword evidence="3" id="KW-1185">Reference proteome</keyword>
<proteinExistence type="predicted"/>
<feature type="chain" id="PRO_5008267108" evidence="1">
    <location>
        <begin position="20"/>
        <end position="223"/>
    </location>
</feature>
<gene>
    <name evidence="2" type="ORF">VM1G_06243</name>
</gene>
<dbReference type="InterPro" id="IPR045564">
    <property type="entry name" value="DUF5910"/>
</dbReference>
<protein>
    <submittedName>
        <fullName evidence="2">Uncharacterized protein</fullName>
    </submittedName>
</protein>
<dbReference type="EMBL" id="CM003103">
    <property type="protein sequence ID" value="KUI70849.1"/>
    <property type="molecule type" value="Genomic_DNA"/>
</dbReference>
<dbReference type="Pfam" id="PF19287">
    <property type="entry name" value="DUF5910"/>
    <property type="match status" value="1"/>
</dbReference>
<accession>A0A194W310</accession>
<dbReference type="Proteomes" id="UP000078559">
    <property type="component" value="Chromosome 6"/>
</dbReference>
<organism evidence="2 3">
    <name type="scientific">Cytospora mali</name>
    <name type="common">Apple Valsa canker fungus</name>
    <name type="synonym">Valsa mali</name>
    <dbReference type="NCBI Taxonomy" id="578113"/>
    <lineage>
        <taxon>Eukaryota</taxon>
        <taxon>Fungi</taxon>
        <taxon>Dikarya</taxon>
        <taxon>Ascomycota</taxon>
        <taxon>Pezizomycotina</taxon>
        <taxon>Sordariomycetes</taxon>
        <taxon>Sordariomycetidae</taxon>
        <taxon>Diaporthales</taxon>
        <taxon>Cytosporaceae</taxon>
        <taxon>Cytospora</taxon>
    </lineage>
</organism>
<feature type="signal peptide" evidence="1">
    <location>
        <begin position="1"/>
        <end position="19"/>
    </location>
</feature>
<dbReference type="AlphaFoldDB" id="A0A194W310"/>
<dbReference type="OrthoDB" id="4540223at2759"/>
<keyword evidence="1" id="KW-0732">Signal</keyword>